<accession>Q4TCJ4</accession>
<evidence type="ECO:0000256" key="1">
    <source>
        <dbReference type="SAM" id="MobiDB-lite"/>
    </source>
</evidence>
<reference evidence="2" key="2">
    <citation type="submission" date="2004-02" db="EMBL/GenBank/DDBJ databases">
        <authorList>
            <consortium name="Genoscope"/>
            <consortium name="Whitehead Institute Centre for Genome Research"/>
        </authorList>
    </citation>
    <scope>NUCLEOTIDE SEQUENCE</scope>
</reference>
<proteinExistence type="predicted"/>
<feature type="region of interest" description="Disordered" evidence="1">
    <location>
        <begin position="85"/>
        <end position="116"/>
    </location>
</feature>
<protein>
    <submittedName>
        <fullName evidence="2">(spotted green pufferfish) hypothetical protein</fullName>
    </submittedName>
</protein>
<dbReference type="KEGG" id="tng:GSTEN00003281G001"/>
<organism evidence="2">
    <name type="scientific">Tetraodon nigroviridis</name>
    <name type="common">Spotted green pufferfish</name>
    <name type="synonym">Chelonodon nigroviridis</name>
    <dbReference type="NCBI Taxonomy" id="99883"/>
    <lineage>
        <taxon>Eukaryota</taxon>
        <taxon>Metazoa</taxon>
        <taxon>Chordata</taxon>
        <taxon>Craniata</taxon>
        <taxon>Vertebrata</taxon>
        <taxon>Euteleostomi</taxon>
        <taxon>Actinopterygii</taxon>
        <taxon>Neopterygii</taxon>
        <taxon>Teleostei</taxon>
        <taxon>Neoteleostei</taxon>
        <taxon>Acanthomorphata</taxon>
        <taxon>Eupercaria</taxon>
        <taxon>Tetraodontiformes</taxon>
        <taxon>Tetradontoidea</taxon>
        <taxon>Tetraodontidae</taxon>
        <taxon>Tetraodon</taxon>
    </lineage>
</organism>
<dbReference type="AlphaFoldDB" id="Q4TCJ4"/>
<comment type="caution">
    <text evidence="2">The sequence shown here is derived from an EMBL/GenBank/DDBJ whole genome shotgun (WGS) entry which is preliminary data.</text>
</comment>
<gene>
    <name evidence="2" type="ORF">GSTENG00003281001</name>
</gene>
<dbReference type="EMBL" id="CAAE01006875">
    <property type="protein sequence ID" value="CAF89388.1"/>
    <property type="molecule type" value="Genomic_DNA"/>
</dbReference>
<reference evidence="2" key="1">
    <citation type="journal article" date="2004" name="Nature">
        <title>Genome duplication in the teleost fish Tetraodon nigroviridis reveals the early vertebrate proto-karyotype.</title>
        <authorList>
            <person name="Jaillon O."/>
            <person name="Aury J.-M."/>
            <person name="Brunet F."/>
            <person name="Petit J.-L."/>
            <person name="Stange-Thomann N."/>
            <person name="Mauceli E."/>
            <person name="Bouneau L."/>
            <person name="Fischer C."/>
            <person name="Ozouf-Costaz C."/>
            <person name="Bernot A."/>
            <person name="Nicaud S."/>
            <person name="Jaffe D."/>
            <person name="Fisher S."/>
            <person name="Lutfalla G."/>
            <person name="Dossat C."/>
            <person name="Segurens B."/>
            <person name="Dasilva C."/>
            <person name="Salanoubat M."/>
            <person name="Levy M."/>
            <person name="Boudet N."/>
            <person name="Castellano S."/>
            <person name="Anthouard V."/>
            <person name="Jubin C."/>
            <person name="Castelli V."/>
            <person name="Katinka M."/>
            <person name="Vacherie B."/>
            <person name="Biemont C."/>
            <person name="Skalli Z."/>
            <person name="Cattolico L."/>
            <person name="Poulain J."/>
            <person name="De Berardinis V."/>
            <person name="Cruaud C."/>
            <person name="Duprat S."/>
            <person name="Brottier P."/>
            <person name="Coutanceau J.-P."/>
            <person name="Gouzy J."/>
            <person name="Parra G."/>
            <person name="Lardier G."/>
            <person name="Chapple C."/>
            <person name="McKernan K.J."/>
            <person name="McEwan P."/>
            <person name="Bosak S."/>
            <person name="Kellis M."/>
            <person name="Volff J.-N."/>
            <person name="Guigo R."/>
            <person name="Zody M.C."/>
            <person name="Mesirov J."/>
            <person name="Lindblad-Toh K."/>
            <person name="Birren B."/>
            <person name="Nusbaum C."/>
            <person name="Kahn D."/>
            <person name="Robinson-Rechavi M."/>
            <person name="Laudet V."/>
            <person name="Schachter V."/>
            <person name="Quetier F."/>
            <person name="Saurin W."/>
            <person name="Scarpelli C."/>
            <person name="Wincker P."/>
            <person name="Lander E.S."/>
            <person name="Weissenbach J."/>
            <person name="Roest Crollius H."/>
        </authorList>
    </citation>
    <scope>NUCLEOTIDE SEQUENCE [LARGE SCALE GENOMIC DNA]</scope>
</reference>
<dbReference type="OrthoDB" id="199913at2759"/>
<name>Q4TCJ4_TETNG</name>
<evidence type="ECO:0000313" key="2">
    <source>
        <dbReference type="EMBL" id="CAF89388.1"/>
    </source>
</evidence>
<sequence length="116" mass="13386">MVTWNQYLRWGVVYIRLHGGRTSTEARIDHKLLRFEQYTSTRLLAQFDEDLPQIQKISMRISTGNVIGPRYKIRLVRVRFTPLERPDRWGHTPETATQAAGSRPPPSSPQVADVSL</sequence>